<dbReference type="AlphaFoldDB" id="A0A167WW15"/>
<evidence type="ECO:0000313" key="3">
    <source>
        <dbReference type="Proteomes" id="UP000242877"/>
    </source>
</evidence>
<proteinExistence type="predicted"/>
<dbReference type="Gene3D" id="3.40.50.1240">
    <property type="entry name" value="Phosphoglycerate mutase-like"/>
    <property type="match status" value="1"/>
</dbReference>
<dbReference type="EMBL" id="AZGZ01000021">
    <property type="protein sequence ID" value="KZZ89344.1"/>
    <property type="molecule type" value="Genomic_DNA"/>
</dbReference>
<dbReference type="Pfam" id="PF00300">
    <property type="entry name" value="His_Phos_1"/>
    <property type="match status" value="1"/>
</dbReference>
<dbReference type="VEuPathDB" id="FungiDB:AAP_04491"/>
<dbReference type="SUPFAM" id="SSF53254">
    <property type="entry name" value="Phosphoglycerate mutase-like"/>
    <property type="match status" value="1"/>
</dbReference>
<dbReference type="CDD" id="cd07067">
    <property type="entry name" value="HP_PGM_like"/>
    <property type="match status" value="1"/>
</dbReference>
<dbReference type="InterPro" id="IPR029033">
    <property type="entry name" value="His_PPase_superfam"/>
</dbReference>
<comment type="caution">
    <text evidence="2">The sequence shown here is derived from an EMBL/GenBank/DDBJ whole genome shotgun (WGS) entry which is preliminary data.</text>
</comment>
<evidence type="ECO:0000256" key="1">
    <source>
        <dbReference type="SAM" id="MobiDB-lite"/>
    </source>
</evidence>
<gene>
    <name evidence="2" type="ORF">AAP_04491</name>
</gene>
<dbReference type="PANTHER" id="PTHR48100:SF54">
    <property type="entry name" value="PHOSPHATASE SPAC5H10.03-RELATED"/>
    <property type="match status" value="1"/>
</dbReference>
<feature type="region of interest" description="Disordered" evidence="1">
    <location>
        <begin position="251"/>
        <end position="281"/>
    </location>
</feature>
<dbReference type="InterPro" id="IPR013078">
    <property type="entry name" value="His_Pase_superF_clade-1"/>
</dbReference>
<protein>
    <submittedName>
        <fullName evidence="2">Phosphoglycerate mutase</fullName>
    </submittedName>
</protein>
<organism evidence="2 3">
    <name type="scientific">Ascosphaera apis ARSEF 7405</name>
    <dbReference type="NCBI Taxonomy" id="392613"/>
    <lineage>
        <taxon>Eukaryota</taxon>
        <taxon>Fungi</taxon>
        <taxon>Dikarya</taxon>
        <taxon>Ascomycota</taxon>
        <taxon>Pezizomycotina</taxon>
        <taxon>Eurotiomycetes</taxon>
        <taxon>Eurotiomycetidae</taxon>
        <taxon>Onygenales</taxon>
        <taxon>Ascosphaeraceae</taxon>
        <taxon>Ascosphaera</taxon>
    </lineage>
</organism>
<dbReference type="SMART" id="SM00855">
    <property type="entry name" value="PGAM"/>
    <property type="match status" value="1"/>
</dbReference>
<dbReference type="PANTHER" id="PTHR48100">
    <property type="entry name" value="BROAD-SPECIFICITY PHOSPHATASE YOR283W-RELATED"/>
    <property type="match status" value="1"/>
</dbReference>
<name>A0A167WW15_9EURO</name>
<dbReference type="Proteomes" id="UP000242877">
    <property type="component" value="Unassembled WGS sequence"/>
</dbReference>
<accession>A0A167WW15</accession>
<reference evidence="2 3" key="1">
    <citation type="journal article" date="2016" name="Genome Biol. Evol.">
        <title>Divergent and convergent evolution of fungal pathogenicity.</title>
        <authorList>
            <person name="Shang Y."/>
            <person name="Xiao G."/>
            <person name="Zheng P."/>
            <person name="Cen K."/>
            <person name="Zhan S."/>
            <person name="Wang C."/>
        </authorList>
    </citation>
    <scope>NUCLEOTIDE SEQUENCE [LARGE SCALE GENOMIC DNA]</scope>
    <source>
        <strain evidence="2 3">ARSEF 7405</strain>
    </source>
</reference>
<dbReference type="GO" id="GO:0016791">
    <property type="term" value="F:phosphatase activity"/>
    <property type="evidence" value="ECO:0007669"/>
    <property type="project" value="TreeGrafter"/>
</dbReference>
<evidence type="ECO:0000313" key="2">
    <source>
        <dbReference type="EMBL" id="KZZ89344.1"/>
    </source>
</evidence>
<dbReference type="OrthoDB" id="496981at2759"/>
<dbReference type="GO" id="GO:0005737">
    <property type="term" value="C:cytoplasm"/>
    <property type="evidence" value="ECO:0007669"/>
    <property type="project" value="TreeGrafter"/>
</dbReference>
<dbReference type="InterPro" id="IPR050275">
    <property type="entry name" value="PGM_Phosphatase"/>
</dbReference>
<keyword evidence="3" id="KW-1185">Reference proteome</keyword>
<sequence>MAPTLHCIRHAQGVHNLCIENHVIPDPDLTQLGVSQCEELARRFPYHSEIDLIVVSPIRRTIYTALYAFAERIKQGDIKIIALPEIQEISDVPCDTGSDLAVLKREVEEKGLPVDLSLLDDRWNVKEGKYAPEPNAIMARARKARQWLKNRPEKNIVVVTHGGFLHYFTEDWQDSAMYQGTGWTNTEFRSYTFLDGIDNVDLRGEPLNEDNATMQETEKSRQLRNMHKPLPSKGEQIKFFQEGLAGWDEQFAGAVSRQKPETSAIDPSGEGRPPAEEKTLS</sequence>